<keyword evidence="3" id="KW-1185">Reference proteome</keyword>
<dbReference type="Proteomes" id="UP001341840">
    <property type="component" value="Unassembled WGS sequence"/>
</dbReference>
<dbReference type="EMBL" id="JASCZI010271908">
    <property type="protein sequence ID" value="MED6217339.1"/>
    <property type="molecule type" value="Genomic_DNA"/>
</dbReference>
<sequence length="109" mass="12427">MKAEGGAMEEPRSCRGWQKQRRGSEAEMMEHVQSADGPATEAEMVEHDSRAHDAGDRGGGVCDLRRRQRHRIEPWSWRRGARVEPWRHTAIETTATAEWRWSATADGDD</sequence>
<gene>
    <name evidence="2" type="ORF">PIB30_016743</name>
</gene>
<proteinExistence type="predicted"/>
<name>A0ABU6Z491_9FABA</name>
<accession>A0ABU6Z491</accession>
<evidence type="ECO:0000313" key="2">
    <source>
        <dbReference type="EMBL" id="MED6217339.1"/>
    </source>
</evidence>
<feature type="compositionally biased region" description="Basic and acidic residues" evidence="1">
    <location>
        <begin position="44"/>
        <end position="56"/>
    </location>
</feature>
<feature type="compositionally biased region" description="Basic and acidic residues" evidence="1">
    <location>
        <begin position="1"/>
        <end position="13"/>
    </location>
</feature>
<organism evidence="2 3">
    <name type="scientific">Stylosanthes scabra</name>
    <dbReference type="NCBI Taxonomy" id="79078"/>
    <lineage>
        <taxon>Eukaryota</taxon>
        <taxon>Viridiplantae</taxon>
        <taxon>Streptophyta</taxon>
        <taxon>Embryophyta</taxon>
        <taxon>Tracheophyta</taxon>
        <taxon>Spermatophyta</taxon>
        <taxon>Magnoliopsida</taxon>
        <taxon>eudicotyledons</taxon>
        <taxon>Gunneridae</taxon>
        <taxon>Pentapetalae</taxon>
        <taxon>rosids</taxon>
        <taxon>fabids</taxon>
        <taxon>Fabales</taxon>
        <taxon>Fabaceae</taxon>
        <taxon>Papilionoideae</taxon>
        <taxon>50 kb inversion clade</taxon>
        <taxon>dalbergioids sensu lato</taxon>
        <taxon>Dalbergieae</taxon>
        <taxon>Pterocarpus clade</taxon>
        <taxon>Stylosanthes</taxon>
    </lineage>
</organism>
<protein>
    <submittedName>
        <fullName evidence="2">Uncharacterized protein</fullName>
    </submittedName>
</protein>
<evidence type="ECO:0000256" key="1">
    <source>
        <dbReference type="SAM" id="MobiDB-lite"/>
    </source>
</evidence>
<reference evidence="2 3" key="1">
    <citation type="journal article" date="2023" name="Plants (Basel)">
        <title>Bridging the Gap: Combining Genomics and Transcriptomics Approaches to Understand Stylosanthes scabra, an Orphan Legume from the Brazilian Caatinga.</title>
        <authorList>
            <person name="Ferreira-Neto J.R.C."/>
            <person name="da Silva M.D."/>
            <person name="Binneck E."/>
            <person name="de Melo N.F."/>
            <person name="da Silva R.H."/>
            <person name="de Melo A.L.T.M."/>
            <person name="Pandolfi V."/>
            <person name="Bustamante F.O."/>
            <person name="Brasileiro-Vidal A.C."/>
            <person name="Benko-Iseppon A.M."/>
        </authorList>
    </citation>
    <scope>NUCLEOTIDE SEQUENCE [LARGE SCALE GENOMIC DNA]</scope>
    <source>
        <tissue evidence="2">Leaves</tissue>
    </source>
</reference>
<comment type="caution">
    <text evidence="2">The sequence shown here is derived from an EMBL/GenBank/DDBJ whole genome shotgun (WGS) entry which is preliminary data.</text>
</comment>
<feature type="region of interest" description="Disordered" evidence="1">
    <location>
        <begin position="1"/>
        <end position="62"/>
    </location>
</feature>
<evidence type="ECO:0000313" key="3">
    <source>
        <dbReference type="Proteomes" id="UP001341840"/>
    </source>
</evidence>